<accession>A0ABQ4YVC2</accession>
<dbReference type="Proteomes" id="UP001151760">
    <property type="component" value="Unassembled WGS sequence"/>
</dbReference>
<protein>
    <submittedName>
        <fullName evidence="1">Uncharacterized protein</fullName>
    </submittedName>
</protein>
<reference evidence="1" key="2">
    <citation type="submission" date="2022-01" db="EMBL/GenBank/DDBJ databases">
        <authorList>
            <person name="Yamashiro T."/>
            <person name="Shiraishi A."/>
            <person name="Satake H."/>
            <person name="Nakayama K."/>
        </authorList>
    </citation>
    <scope>NUCLEOTIDE SEQUENCE</scope>
</reference>
<gene>
    <name evidence="1" type="ORF">Tco_0748276</name>
</gene>
<sequence>MGDANPIRTLGYYSRPSHEGYRNTIELPKGNNVVLLRSDNIRLVQNGCSFYGLRIDLWLQVQIFYDRINEALKKTIDYAAKGRLKKLSAEKAWATIEKLAQYEDKRWSDPVITEEGSLDYKNPDIEQLLGVMENKVDALMKNAISLMIRSEGVFRMTSSELYQLPPEPSRQEEFEHIVMNFILDREKRVKQLDEYMKIIISNFMQLSSEVTRRLKKFKMRGAE</sequence>
<proteinExistence type="predicted"/>
<keyword evidence="2" id="KW-1185">Reference proteome</keyword>
<comment type="caution">
    <text evidence="1">The sequence shown here is derived from an EMBL/GenBank/DDBJ whole genome shotgun (WGS) entry which is preliminary data.</text>
</comment>
<reference evidence="1" key="1">
    <citation type="journal article" date="2022" name="Int. J. Mol. Sci.">
        <title>Draft Genome of Tanacetum Coccineum: Genomic Comparison of Closely Related Tanacetum-Family Plants.</title>
        <authorList>
            <person name="Yamashiro T."/>
            <person name="Shiraishi A."/>
            <person name="Nakayama K."/>
            <person name="Satake H."/>
        </authorList>
    </citation>
    <scope>NUCLEOTIDE SEQUENCE</scope>
</reference>
<name>A0ABQ4YVC2_9ASTR</name>
<evidence type="ECO:0000313" key="2">
    <source>
        <dbReference type="Proteomes" id="UP001151760"/>
    </source>
</evidence>
<organism evidence="1 2">
    <name type="scientific">Tanacetum coccineum</name>
    <dbReference type="NCBI Taxonomy" id="301880"/>
    <lineage>
        <taxon>Eukaryota</taxon>
        <taxon>Viridiplantae</taxon>
        <taxon>Streptophyta</taxon>
        <taxon>Embryophyta</taxon>
        <taxon>Tracheophyta</taxon>
        <taxon>Spermatophyta</taxon>
        <taxon>Magnoliopsida</taxon>
        <taxon>eudicotyledons</taxon>
        <taxon>Gunneridae</taxon>
        <taxon>Pentapetalae</taxon>
        <taxon>asterids</taxon>
        <taxon>campanulids</taxon>
        <taxon>Asterales</taxon>
        <taxon>Asteraceae</taxon>
        <taxon>Asteroideae</taxon>
        <taxon>Anthemideae</taxon>
        <taxon>Anthemidinae</taxon>
        <taxon>Tanacetum</taxon>
    </lineage>
</organism>
<evidence type="ECO:0000313" key="1">
    <source>
        <dbReference type="EMBL" id="GJS81735.1"/>
    </source>
</evidence>
<dbReference type="EMBL" id="BQNB010010769">
    <property type="protein sequence ID" value="GJS81735.1"/>
    <property type="molecule type" value="Genomic_DNA"/>
</dbReference>